<keyword evidence="16" id="KW-0137">Centromere</keyword>
<evidence type="ECO:0000256" key="8">
    <source>
        <dbReference type="ARBA" id="ARBA00022701"/>
    </source>
</evidence>
<dbReference type="OrthoDB" id="5599235at2759"/>
<feature type="region of interest" description="Disordered" evidence="20">
    <location>
        <begin position="139"/>
        <end position="192"/>
    </location>
</feature>
<dbReference type="GO" id="GO:0000278">
    <property type="term" value="P:mitotic cell cycle"/>
    <property type="evidence" value="ECO:0007669"/>
    <property type="project" value="InterPro"/>
</dbReference>
<evidence type="ECO:0000256" key="3">
    <source>
        <dbReference type="ARBA" id="ARBA00004629"/>
    </source>
</evidence>
<reference evidence="21 22" key="1">
    <citation type="submission" date="2017-03" db="EMBL/GenBank/DDBJ databases">
        <title>Genomes of endolithic fungi from Antarctica.</title>
        <authorList>
            <person name="Coleine C."/>
            <person name="Masonjones S."/>
            <person name="Stajich J.E."/>
        </authorList>
    </citation>
    <scope>NUCLEOTIDE SEQUENCE [LARGE SCALE GENOMIC DNA]</scope>
    <source>
        <strain evidence="21 22">CCFEE 5184</strain>
    </source>
</reference>
<sequence length="251" mass="28801">MSTIMSKPSNPPDMAQLFLDDDPDEEVFSSPESGETTQKQTPTSTNSSAHKKQQRVHNQSDTREAHLRAELERVREVNRVIENAAASLEKAKANIGTVQRTVESASTLLGTWTRILSQTEHNQRLILNPNWQGATQDLEDAENEDVRRQQEAERRVAEEQRRREEAQRRAEEEERRRAVATPTGGRGSKTRDWAWERDGGYEREWDWKRLDEWKGQRAGMRGGFSIDDIHHQYQCYGVAVATGCFSLVPKQ</sequence>
<dbReference type="PANTHER" id="PTHR28216">
    <property type="entry name" value="DASH COMPLEX SUBUNIT DUO1"/>
    <property type="match status" value="1"/>
</dbReference>
<dbReference type="GO" id="GO:0007059">
    <property type="term" value="P:chromosome segregation"/>
    <property type="evidence" value="ECO:0007669"/>
    <property type="project" value="UniProtKB-KW"/>
</dbReference>
<keyword evidence="8" id="KW-0493">Microtubule</keyword>
<evidence type="ECO:0000256" key="1">
    <source>
        <dbReference type="ARBA" id="ARBA00004123"/>
    </source>
</evidence>
<keyword evidence="11" id="KW-0995">Kinetochore</keyword>
<evidence type="ECO:0000256" key="12">
    <source>
        <dbReference type="ARBA" id="ARBA00023054"/>
    </source>
</evidence>
<keyword evidence="22" id="KW-1185">Reference proteome</keyword>
<keyword evidence="5" id="KW-0158">Chromosome</keyword>
<keyword evidence="10" id="KW-0159">Chromosome partition</keyword>
<keyword evidence="12 19" id="KW-0175">Coiled coil</keyword>
<comment type="caution">
    <text evidence="21">The sequence shown here is derived from an EMBL/GenBank/DDBJ whole genome shotgun (WGS) entry which is preliminary data.</text>
</comment>
<comment type="similarity">
    <text evidence="4">Belongs to the DASH complex DUO1 family.</text>
</comment>
<evidence type="ECO:0000256" key="9">
    <source>
        <dbReference type="ARBA" id="ARBA00022776"/>
    </source>
</evidence>
<protein>
    <recommendedName>
        <fullName evidence="17">DASH complex subunit DUO1</fullName>
    </recommendedName>
    <alternativeName>
        <fullName evidence="18">Outer kinetochore protein DUO1</fullName>
    </alternativeName>
</protein>
<feature type="coiled-coil region" evidence="19">
    <location>
        <begin position="71"/>
        <end position="101"/>
    </location>
</feature>
<keyword evidence="9" id="KW-0498">Mitosis</keyword>
<keyword evidence="13" id="KW-0206">Cytoskeleton</keyword>
<dbReference type="Pfam" id="PF08651">
    <property type="entry name" value="DASH_Duo1"/>
    <property type="match status" value="1"/>
</dbReference>
<accession>A0A4U0WW74</accession>
<evidence type="ECO:0000256" key="19">
    <source>
        <dbReference type="SAM" id="Coils"/>
    </source>
</evidence>
<organism evidence="21 22">
    <name type="scientific">Friedmanniomyces simplex</name>
    <dbReference type="NCBI Taxonomy" id="329884"/>
    <lineage>
        <taxon>Eukaryota</taxon>
        <taxon>Fungi</taxon>
        <taxon>Dikarya</taxon>
        <taxon>Ascomycota</taxon>
        <taxon>Pezizomycotina</taxon>
        <taxon>Dothideomycetes</taxon>
        <taxon>Dothideomycetidae</taxon>
        <taxon>Mycosphaerellales</taxon>
        <taxon>Teratosphaeriaceae</taxon>
        <taxon>Friedmanniomyces</taxon>
    </lineage>
</organism>
<evidence type="ECO:0000256" key="15">
    <source>
        <dbReference type="ARBA" id="ARBA00023306"/>
    </source>
</evidence>
<dbReference type="InterPro" id="IPR013960">
    <property type="entry name" value="DASH_Duo1"/>
</dbReference>
<dbReference type="Proteomes" id="UP000309340">
    <property type="component" value="Unassembled WGS sequence"/>
</dbReference>
<evidence type="ECO:0000256" key="2">
    <source>
        <dbReference type="ARBA" id="ARBA00004186"/>
    </source>
</evidence>
<evidence type="ECO:0000256" key="10">
    <source>
        <dbReference type="ARBA" id="ARBA00022829"/>
    </source>
</evidence>
<feature type="compositionally biased region" description="Polar residues" evidence="20">
    <location>
        <begin position="30"/>
        <end position="48"/>
    </location>
</feature>
<feature type="region of interest" description="Disordered" evidence="20">
    <location>
        <begin position="1"/>
        <end position="66"/>
    </location>
</feature>
<evidence type="ECO:0000256" key="4">
    <source>
        <dbReference type="ARBA" id="ARBA00005366"/>
    </source>
</evidence>
<name>A0A4U0WW74_9PEZI</name>
<comment type="subcellular location">
    <subcellularLocation>
        <location evidence="3">Chromosome</location>
        <location evidence="3">Centromere</location>
        <location evidence="3">Kinetochore</location>
    </subcellularLocation>
    <subcellularLocation>
        <location evidence="2">Cytoplasm</location>
        <location evidence="2">Cytoskeleton</location>
        <location evidence="2">Spindle</location>
    </subcellularLocation>
    <subcellularLocation>
        <location evidence="1">Nucleus</location>
    </subcellularLocation>
</comment>
<evidence type="ECO:0000313" key="22">
    <source>
        <dbReference type="Proteomes" id="UP000309340"/>
    </source>
</evidence>
<evidence type="ECO:0000256" key="7">
    <source>
        <dbReference type="ARBA" id="ARBA00022618"/>
    </source>
</evidence>
<evidence type="ECO:0000256" key="17">
    <source>
        <dbReference type="ARBA" id="ARBA00044152"/>
    </source>
</evidence>
<evidence type="ECO:0000256" key="11">
    <source>
        <dbReference type="ARBA" id="ARBA00022838"/>
    </source>
</evidence>
<evidence type="ECO:0000256" key="5">
    <source>
        <dbReference type="ARBA" id="ARBA00022454"/>
    </source>
</evidence>
<evidence type="ECO:0000256" key="14">
    <source>
        <dbReference type="ARBA" id="ARBA00023242"/>
    </source>
</evidence>
<keyword evidence="15" id="KW-0131">Cell cycle</keyword>
<proteinExistence type="inferred from homology"/>
<keyword evidence="14" id="KW-0539">Nucleus</keyword>
<dbReference type="GO" id="GO:0072686">
    <property type="term" value="C:mitotic spindle"/>
    <property type="evidence" value="ECO:0007669"/>
    <property type="project" value="InterPro"/>
</dbReference>
<feature type="compositionally biased region" description="Basic and acidic residues" evidence="20">
    <location>
        <begin position="144"/>
        <end position="177"/>
    </location>
</feature>
<dbReference type="GO" id="GO:0042729">
    <property type="term" value="C:DASH complex"/>
    <property type="evidence" value="ECO:0007669"/>
    <property type="project" value="InterPro"/>
</dbReference>
<evidence type="ECO:0000256" key="13">
    <source>
        <dbReference type="ARBA" id="ARBA00023212"/>
    </source>
</evidence>
<keyword evidence="7" id="KW-0132">Cell division</keyword>
<dbReference type="GO" id="GO:0051301">
    <property type="term" value="P:cell division"/>
    <property type="evidence" value="ECO:0007669"/>
    <property type="project" value="UniProtKB-KW"/>
</dbReference>
<evidence type="ECO:0000313" key="21">
    <source>
        <dbReference type="EMBL" id="TKA66035.1"/>
    </source>
</evidence>
<gene>
    <name evidence="21" type="ORF">B0A55_09862</name>
</gene>
<evidence type="ECO:0000256" key="18">
    <source>
        <dbReference type="ARBA" id="ARBA00044358"/>
    </source>
</evidence>
<dbReference type="STRING" id="329884.A0A4U0WW74"/>
<keyword evidence="6" id="KW-0963">Cytoplasm</keyword>
<dbReference type="EMBL" id="NAJQ01000682">
    <property type="protein sequence ID" value="TKA66035.1"/>
    <property type="molecule type" value="Genomic_DNA"/>
</dbReference>
<dbReference type="GO" id="GO:0005874">
    <property type="term" value="C:microtubule"/>
    <property type="evidence" value="ECO:0007669"/>
    <property type="project" value="UniProtKB-KW"/>
</dbReference>
<evidence type="ECO:0000256" key="6">
    <source>
        <dbReference type="ARBA" id="ARBA00022490"/>
    </source>
</evidence>
<dbReference type="PANTHER" id="PTHR28216:SF1">
    <property type="entry name" value="DASH COMPLEX SUBUNIT DUO1"/>
    <property type="match status" value="1"/>
</dbReference>
<evidence type="ECO:0000256" key="20">
    <source>
        <dbReference type="SAM" id="MobiDB-lite"/>
    </source>
</evidence>
<dbReference type="AlphaFoldDB" id="A0A4U0WW74"/>
<evidence type="ECO:0000256" key="16">
    <source>
        <dbReference type="ARBA" id="ARBA00023328"/>
    </source>
</evidence>